<keyword evidence="6 8" id="KW-0862">Zinc</keyword>
<feature type="domain" description="C3H1-type" evidence="10">
    <location>
        <begin position="200"/>
        <end position="227"/>
    </location>
</feature>
<protein>
    <submittedName>
        <fullName evidence="11">FIP1-like protein</fullName>
    </submittedName>
</protein>
<evidence type="ECO:0000313" key="12">
    <source>
        <dbReference type="Proteomes" id="UP000192257"/>
    </source>
</evidence>
<reference evidence="11 12" key="1">
    <citation type="submission" date="2017-03" db="EMBL/GenBank/DDBJ databases">
        <title>An alternative strategy for trypanosome survival in the mammalian bloodstream revealed through genome and transcriptome analysis of the ubiquitous bovine parasite Trypanosoma (Megatrypanum) theileri.</title>
        <authorList>
            <person name="Kelly S."/>
            <person name="Ivens A."/>
            <person name="Mott A."/>
            <person name="O'Neill E."/>
            <person name="Emms D."/>
            <person name="Macleod O."/>
            <person name="Voorheis P."/>
            <person name="Matthews J."/>
            <person name="Matthews K."/>
            <person name="Carrington M."/>
        </authorList>
    </citation>
    <scope>NUCLEOTIDE SEQUENCE [LARGE SCALE GENOMIC DNA]</scope>
    <source>
        <strain evidence="11">Edinburgh</strain>
    </source>
</reference>
<feature type="zinc finger region" description="C3H1-type" evidence="8">
    <location>
        <begin position="200"/>
        <end position="227"/>
    </location>
</feature>
<dbReference type="PANTHER" id="PTHR10019">
    <property type="entry name" value="SNF5"/>
    <property type="match status" value="1"/>
</dbReference>
<evidence type="ECO:0000256" key="5">
    <source>
        <dbReference type="ARBA" id="ARBA00022771"/>
    </source>
</evidence>
<dbReference type="VEuPathDB" id="TriTrypDB:TM35_000061390"/>
<dbReference type="GO" id="GO:0008270">
    <property type="term" value="F:zinc ion binding"/>
    <property type="evidence" value="ECO:0007669"/>
    <property type="project" value="UniProtKB-KW"/>
</dbReference>
<comment type="similarity">
    <text evidence="2">Belongs to the FIP1 family.</text>
</comment>
<dbReference type="OrthoDB" id="1917198at2759"/>
<dbReference type="GO" id="GO:0005634">
    <property type="term" value="C:nucleus"/>
    <property type="evidence" value="ECO:0007669"/>
    <property type="project" value="UniProtKB-SubCell"/>
</dbReference>
<dbReference type="RefSeq" id="XP_028885200.1">
    <property type="nucleotide sequence ID" value="XM_029023176.1"/>
</dbReference>
<evidence type="ECO:0000256" key="1">
    <source>
        <dbReference type="ARBA" id="ARBA00004123"/>
    </source>
</evidence>
<dbReference type="GeneID" id="39982956"/>
<dbReference type="Gene3D" id="4.10.1000.10">
    <property type="entry name" value="Zinc finger, CCCH-type"/>
    <property type="match status" value="1"/>
</dbReference>
<feature type="compositionally biased region" description="Low complexity" evidence="9">
    <location>
        <begin position="36"/>
        <end position="51"/>
    </location>
</feature>
<evidence type="ECO:0000256" key="9">
    <source>
        <dbReference type="SAM" id="MobiDB-lite"/>
    </source>
</evidence>
<dbReference type="GO" id="GO:0006397">
    <property type="term" value="P:mRNA processing"/>
    <property type="evidence" value="ECO:0007669"/>
    <property type="project" value="UniProtKB-KW"/>
</dbReference>
<proteinExistence type="inferred from homology"/>
<evidence type="ECO:0000256" key="8">
    <source>
        <dbReference type="PROSITE-ProRule" id="PRU00723"/>
    </source>
</evidence>
<keyword evidence="3" id="KW-0507">mRNA processing</keyword>
<organism evidence="11 12">
    <name type="scientific">Trypanosoma theileri</name>
    <dbReference type="NCBI Taxonomy" id="67003"/>
    <lineage>
        <taxon>Eukaryota</taxon>
        <taxon>Discoba</taxon>
        <taxon>Euglenozoa</taxon>
        <taxon>Kinetoplastea</taxon>
        <taxon>Metakinetoplastina</taxon>
        <taxon>Trypanosomatida</taxon>
        <taxon>Trypanosomatidae</taxon>
        <taxon>Trypanosoma</taxon>
    </lineage>
</organism>
<dbReference type="InterPro" id="IPR000571">
    <property type="entry name" value="Znf_CCCH"/>
</dbReference>
<feature type="compositionally biased region" description="Polar residues" evidence="9">
    <location>
        <begin position="311"/>
        <end position="320"/>
    </location>
</feature>
<keyword evidence="7" id="KW-0539">Nucleus</keyword>
<gene>
    <name evidence="11" type="ORF">TM35_000061390</name>
</gene>
<feature type="region of interest" description="Disordered" evidence="9">
    <location>
        <begin position="1"/>
        <end position="60"/>
    </location>
</feature>
<keyword evidence="12" id="KW-1185">Reference proteome</keyword>
<comment type="subcellular location">
    <subcellularLocation>
        <location evidence="1">Nucleus</location>
    </subcellularLocation>
</comment>
<evidence type="ECO:0000256" key="6">
    <source>
        <dbReference type="ARBA" id="ARBA00022833"/>
    </source>
</evidence>
<dbReference type="Proteomes" id="UP000192257">
    <property type="component" value="Unassembled WGS sequence"/>
</dbReference>
<evidence type="ECO:0000313" key="11">
    <source>
        <dbReference type="EMBL" id="ORC91134.1"/>
    </source>
</evidence>
<dbReference type="AlphaFoldDB" id="A0A1X0P2G4"/>
<dbReference type="Pfam" id="PF05182">
    <property type="entry name" value="Fip1"/>
    <property type="match status" value="1"/>
</dbReference>
<evidence type="ECO:0000256" key="4">
    <source>
        <dbReference type="ARBA" id="ARBA00022723"/>
    </source>
</evidence>
<feature type="region of interest" description="Disordered" evidence="9">
    <location>
        <begin position="282"/>
        <end position="320"/>
    </location>
</feature>
<dbReference type="InterPro" id="IPR007854">
    <property type="entry name" value="Fip1_dom"/>
</dbReference>
<keyword evidence="4 8" id="KW-0479">Metal-binding</keyword>
<sequence length="320" mass="35757">MSESVDNPFVINQAEEPFDPSVAPVDPQRHQHQQQEDQQQQQQHYHQHQQQSSYDTRDDTIEGKDDVVGLIPLCVRHADGPQLNTAVFGYDITQMQKRPWEDPAANLKDYFNYGFNEHSWRLYCAMQAEGEASLLSRANSFLAQLNNAAMKGAGGVGGLEDPMNTEGGGPSYYMIPQGSSHTHYGSGAAVSGVGAPRDNFLKTRMCQRFVDGRCTKGDHCSYAHGRGELRVGAYQQHHQQHQQMMMQPSHQHQHQQQQQTTTTAYVLPPVCVDQAVLPQMSSTPAALHDPNNAGGYRMMPKRQRSPEGGEDQQQSYDGSY</sequence>
<dbReference type="SUPFAM" id="SSF90229">
    <property type="entry name" value="CCCH zinc finger"/>
    <property type="match status" value="1"/>
</dbReference>
<dbReference type="InterPro" id="IPR036855">
    <property type="entry name" value="Znf_CCCH_sf"/>
</dbReference>
<evidence type="ECO:0000256" key="2">
    <source>
        <dbReference type="ARBA" id="ARBA00007459"/>
    </source>
</evidence>
<feature type="region of interest" description="Disordered" evidence="9">
    <location>
        <begin position="241"/>
        <end position="261"/>
    </location>
</feature>
<evidence type="ECO:0000256" key="3">
    <source>
        <dbReference type="ARBA" id="ARBA00022664"/>
    </source>
</evidence>
<comment type="caution">
    <text evidence="11">The sequence shown here is derived from an EMBL/GenBank/DDBJ whole genome shotgun (WGS) entry which is preliminary data.</text>
</comment>
<name>A0A1X0P2G4_9TRYP</name>
<feature type="compositionally biased region" description="Low complexity" evidence="9">
    <location>
        <begin position="241"/>
        <end position="259"/>
    </location>
</feature>
<dbReference type="STRING" id="67003.A0A1X0P2G4"/>
<dbReference type="PROSITE" id="PS50103">
    <property type="entry name" value="ZF_C3H1"/>
    <property type="match status" value="1"/>
</dbReference>
<evidence type="ECO:0000259" key="10">
    <source>
        <dbReference type="PROSITE" id="PS50103"/>
    </source>
</evidence>
<evidence type="ECO:0000256" key="7">
    <source>
        <dbReference type="ARBA" id="ARBA00023242"/>
    </source>
</evidence>
<accession>A0A1X0P2G4</accession>
<keyword evidence="5 8" id="KW-0863">Zinc-finger</keyword>
<dbReference type="EMBL" id="NBCO01000006">
    <property type="protein sequence ID" value="ORC91134.1"/>
    <property type="molecule type" value="Genomic_DNA"/>
</dbReference>